<evidence type="ECO:0000313" key="18">
    <source>
        <dbReference type="EMBL" id="CDQ92144.1"/>
    </source>
</evidence>
<feature type="compositionally biased region" description="Low complexity" evidence="16">
    <location>
        <begin position="1"/>
        <end position="17"/>
    </location>
</feature>
<evidence type="ECO:0000256" key="2">
    <source>
        <dbReference type="ARBA" id="ARBA00004167"/>
    </source>
</evidence>
<keyword evidence="13" id="KW-0472">Membrane</keyword>
<evidence type="ECO:0000256" key="14">
    <source>
        <dbReference type="ARBA" id="ARBA00038342"/>
    </source>
</evidence>
<evidence type="ECO:0000256" key="15">
    <source>
        <dbReference type="PROSITE-ProRule" id="PRU00175"/>
    </source>
</evidence>
<evidence type="ECO:0000256" key="5">
    <source>
        <dbReference type="ARBA" id="ARBA00022679"/>
    </source>
</evidence>
<keyword evidence="5" id="KW-0808">Transferase</keyword>
<keyword evidence="7" id="KW-0479">Metal-binding</keyword>
<evidence type="ECO:0000256" key="6">
    <source>
        <dbReference type="ARBA" id="ARBA00022692"/>
    </source>
</evidence>
<organism evidence="18 19">
    <name type="scientific">Oncorhynchus mykiss</name>
    <name type="common">Rainbow trout</name>
    <name type="synonym">Salmo gairdneri</name>
    <dbReference type="NCBI Taxonomy" id="8022"/>
    <lineage>
        <taxon>Eukaryota</taxon>
        <taxon>Metazoa</taxon>
        <taxon>Chordata</taxon>
        <taxon>Craniata</taxon>
        <taxon>Vertebrata</taxon>
        <taxon>Euteleostomi</taxon>
        <taxon>Actinopterygii</taxon>
        <taxon>Neopterygii</taxon>
        <taxon>Teleostei</taxon>
        <taxon>Protacanthopterygii</taxon>
        <taxon>Salmoniformes</taxon>
        <taxon>Salmonidae</taxon>
        <taxon>Salmoninae</taxon>
        <taxon>Oncorhynchus</taxon>
    </lineage>
</organism>
<dbReference type="GO" id="GO:0061630">
    <property type="term" value="F:ubiquitin protein ligase activity"/>
    <property type="evidence" value="ECO:0007669"/>
    <property type="project" value="UniProtKB-EC"/>
</dbReference>
<dbReference type="PROSITE" id="PS50089">
    <property type="entry name" value="ZF_RING_2"/>
    <property type="match status" value="1"/>
</dbReference>
<keyword evidence="11" id="KW-0862">Zinc</keyword>
<comment type="catalytic activity">
    <reaction evidence="1">
        <text>[E2 ubiquitin-conjugating enzyme]-S-ubiquitinyl-L-cysteine + [acceptor protein]-L-lysine = [E2 ubiquitin-conjugating enzyme]-L-cysteine + [acceptor protein]-N(6)-ubiquitinyl-L-lysine.</text>
        <dbReference type="EC" id="2.3.2.31"/>
    </reaction>
</comment>
<comment type="subcellular location">
    <subcellularLocation>
        <location evidence="2">Membrane</location>
        <topology evidence="2">Single-pass membrane protein</topology>
    </subcellularLocation>
</comment>
<reference evidence="18" key="1">
    <citation type="journal article" date="2014" name="Nat. Commun.">
        <title>The rainbow trout genome provides novel insights into evolution after whole-genome duplication in vertebrates.</title>
        <authorList>
            <person name="Berthelot C."/>
            <person name="Brunet F."/>
            <person name="Chalopin D."/>
            <person name="Juanchich A."/>
            <person name="Bernard M."/>
            <person name="Noel B."/>
            <person name="Bento P."/>
            <person name="Da Silva C."/>
            <person name="Labadie K."/>
            <person name="Alberti A."/>
            <person name="Aury J.M."/>
            <person name="Louis A."/>
            <person name="Dehais P."/>
            <person name="Bardou P."/>
            <person name="Montfort J."/>
            <person name="Klopp C."/>
            <person name="Cabau C."/>
            <person name="Gaspin C."/>
            <person name="Thorgaard G.H."/>
            <person name="Boussaha M."/>
            <person name="Quillet E."/>
            <person name="Guyomard R."/>
            <person name="Galiana D."/>
            <person name="Bobe J."/>
            <person name="Volff J.N."/>
            <person name="Genet C."/>
            <person name="Wincker P."/>
            <person name="Jaillon O."/>
            <person name="Roest Crollius H."/>
            <person name="Guiguen Y."/>
        </authorList>
    </citation>
    <scope>NUCLEOTIDE SEQUENCE [LARGE SCALE GENOMIC DNA]</scope>
</reference>
<gene>
    <name evidence="18" type="ORF">GSONMT00021659001</name>
</gene>
<dbReference type="InterPro" id="IPR001841">
    <property type="entry name" value="Znf_RING"/>
</dbReference>
<evidence type="ECO:0000256" key="16">
    <source>
        <dbReference type="SAM" id="MobiDB-lite"/>
    </source>
</evidence>
<dbReference type="STRING" id="8022.A0A060YRP7"/>
<keyword evidence="10" id="KW-0833">Ubl conjugation pathway</keyword>
<feature type="region of interest" description="Disordered" evidence="16">
    <location>
        <begin position="1"/>
        <end position="31"/>
    </location>
</feature>
<evidence type="ECO:0000259" key="17">
    <source>
        <dbReference type="PROSITE" id="PS50089"/>
    </source>
</evidence>
<dbReference type="PaxDb" id="8022-A0A060YRP7"/>
<evidence type="ECO:0000256" key="4">
    <source>
        <dbReference type="ARBA" id="ARBA00012251"/>
    </source>
</evidence>
<evidence type="ECO:0000256" key="13">
    <source>
        <dbReference type="ARBA" id="ARBA00023136"/>
    </source>
</evidence>
<dbReference type="GO" id="GO:0031090">
    <property type="term" value="C:organelle membrane"/>
    <property type="evidence" value="ECO:0007669"/>
    <property type="project" value="UniProtKB-ARBA"/>
</dbReference>
<evidence type="ECO:0000256" key="10">
    <source>
        <dbReference type="ARBA" id="ARBA00022786"/>
    </source>
</evidence>
<reference evidence="18" key="2">
    <citation type="submission" date="2014-03" db="EMBL/GenBank/DDBJ databases">
        <authorList>
            <person name="Genoscope - CEA"/>
        </authorList>
    </citation>
    <scope>NUCLEOTIDE SEQUENCE</scope>
</reference>
<dbReference type="GO" id="GO:0008270">
    <property type="term" value="F:zinc ion binding"/>
    <property type="evidence" value="ECO:0007669"/>
    <property type="project" value="UniProtKB-KW"/>
</dbReference>
<name>A0A060YRP7_ONCMY</name>
<dbReference type="EC" id="2.3.2.31" evidence="4"/>
<dbReference type="GO" id="GO:0005737">
    <property type="term" value="C:cytoplasm"/>
    <property type="evidence" value="ECO:0007669"/>
    <property type="project" value="UniProtKB-ARBA"/>
</dbReference>
<evidence type="ECO:0000256" key="8">
    <source>
        <dbReference type="ARBA" id="ARBA00022737"/>
    </source>
</evidence>
<evidence type="ECO:0000256" key="9">
    <source>
        <dbReference type="ARBA" id="ARBA00022771"/>
    </source>
</evidence>
<evidence type="ECO:0000256" key="1">
    <source>
        <dbReference type="ARBA" id="ARBA00001798"/>
    </source>
</evidence>
<dbReference type="AlphaFoldDB" id="A0A060YRP7"/>
<dbReference type="Gene3D" id="3.30.40.10">
    <property type="entry name" value="Zinc/RING finger domain, C3HC4 (zinc finger)"/>
    <property type="match status" value="1"/>
</dbReference>
<keyword evidence="9 15" id="KW-0863">Zinc-finger</keyword>
<feature type="domain" description="RING-type" evidence="17">
    <location>
        <begin position="46"/>
        <end position="92"/>
    </location>
</feature>
<dbReference type="EMBL" id="FR912811">
    <property type="protein sequence ID" value="CDQ92144.1"/>
    <property type="molecule type" value="Genomic_DNA"/>
</dbReference>
<keyword evidence="8" id="KW-0677">Repeat</keyword>
<sequence length="139" mass="14703">MANNSSPDQGQSQGQGPIANSSPSQPLGQAGAVVASSTQPNVVVYCKLCLSEHPSAATSTLHTCDCVFCTPCLQQYVQLAIREGGGSPVTCPDMACQRTGVLLHSEIACFAPADQVELYQRLEFERGTVPFISISMLVR</sequence>
<evidence type="ECO:0000256" key="12">
    <source>
        <dbReference type="ARBA" id="ARBA00022989"/>
    </source>
</evidence>
<dbReference type="Proteomes" id="UP000193380">
    <property type="component" value="Unassembled WGS sequence"/>
</dbReference>
<evidence type="ECO:0000256" key="3">
    <source>
        <dbReference type="ARBA" id="ARBA00004906"/>
    </source>
</evidence>
<dbReference type="SUPFAM" id="SSF57850">
    <property type="entry name" value="RING/U-box"/>
    <property type="match status" value="1"/>
</dbReference>
<comment type="similarity">
    <text evidence="14">Belongs to the RBR family. RNF144 subfamily.</text>
</comment>
<accession>A0A060YRP7</accession>
<keyword evidence="12" id="KW-1133">Transmembrane helix</keyword>
<evidence type="ECO:0000256" key="7">
    <source>
        <dbReference type="ARBA" id="ARBA00022723"/>
    </source>
</evidence>
<evidence type="ECO:0000313" key="19">
    <source>
        <dbReference type="Proteomes" id="UP000193380"/>
    </source>
</evidence>
<dbReference type="InterPro" id="IPR013083">
    <property type="entry name" value="Znf_RING/FYVE/PHD"/>
</dbReference>
<comment type="pathway">
    <text evidence="3">Protein modification; protein ubiquitination.</text>
</comment>
<proteinExistence type="inferred from homology"/>
<keyword evidence="6" id="KW-0812">Transmembrane</keyword>
<dbReference type="CDD" id="cd16778">
    <property type="entry name" value="mRING-HC-C4C4_RBR_RNF144B"/>
    <property type="match status" value="1"/>
</dbReference>
<evidence type="ECO:0000256" key="11">
    <source>
        <dbReference type="ARBA" id="ARBA00022833"/>
    </source>
</evidence>
<protein>
    <recommendedName>
        <fullName evidence="4">RBR-type E3 ubiquitin transferase</fullName>
        <ecNumber evidence="4">2.3.2.31</ecNumber>
    </recommendedName>
</protein>
<dbReference type="FunFam" id="3.30.40.10:FF:000051">
    <property type="entry name" value="RBR-type E3 ubiquitin transferase"/>
    <property type="match status" value="1"/>
</dbReference>
<feature type="compositionally biased region" description="Polar residues" evidence="16">
    <location>
        <begin position="18"/>
        <end position="27"/>
    </location>
</feature>